<dbReference type="CDD" id="cd07516">
    <property type="entry name" value="HAD_Pase"/>
    <property type="match status" value="1"/>
</dbReference>
<organism evidence="1 2">
    <name type="scientific">Pectinatus cerevisiiphilus</name>
    <dbReference type="NCBI Taxonomy" id="86956"/>
    <lineage>
        <taxon>Bacteria</taxon>
        <taxon>Bacillati</taxon>
        <taxon>Bacillota</taxon>
        <taxon>Negativicutes</taxon>
        <taxon>Selenomonadales</taxon>
        <taxon>Selenomonadaceae</taxon>
        <taxon>Pectinatus</taxon>
    </lineage>
</organism>
<dbReference type="SFLD" id="SFLDG01144">
    <property type="entry name" value="C2.B.4:_PGP_Like"/>
    <property type="match status" value="1"/>
</dbReference>
<accession>A0A4R3K8W3</accession>
<dbReference type="GO" id="GO:0005829">
    <property type="term" value="C:cytosol"/>
    <property type="evidence" value="ECO:0007669"/>
    <property type="project" value="TreeGrafter"/>
</dbReference>
<dbReference type="PANTHER" id="PTHR10000">
    <property type="entry name" value="PHOSPHOSERINE PHOSPHATASE"/>
    <property type="match status" value="1"/>
</dbReference>
<sequence>MKIKLFATDLDGTLLTSDDKISSKNIQAMRDAVNAGIMVTLATGRMYSSAVQYARQIDIDVPLITYNGALIKATSGRVYNEKYIKQSVVKEIVAYCAQKQWYLQVNSNDALYFPVYLERSAAYEKSTGIKGETVGWQGLGQKNENVAKMLLVTEDYGKKDGTEKIQEENEMLYELTQKFAGKVMLVKSKKGLIEIVNPEVSKANALHILAGRFGFSIEEVMAIGDADNDLPMLEAAGKSVAMGNAAANIKAACDYVVGTNDDDGVAEAIYKYVLNK</sequence>
<dbReference type="Pfam" id="PF08282">
    <property type="entry name" value="Hydrolase_3"/>
    <property type="match status" value="1"/>
</dbReference>
<dbReference type="InterPro" id="IPR006379">
    <property type="entry name" value="HAD-SF_hydro_IIB"/>
</dbReference>
<protein>
    <recommendedName>
        <fullName evidence="3">Cof subfamily protein (Haloacid dehalogenase superfamily)/HAD superfamily hydrolase (TIGR01484 family)</fullName>
    </recommendedName>
</protein>
<comment type="caution">
    <text evidence="1">The sequence shown here is derived from an EMBL/GenBank/DDBJ whole genome shotgun (WGS) entry which is preliminary data.</text>
</comment>
<evidence type="ECO:0000313" key="1">
    <source>
        <dbReference type="EMBL" id="TCS79335.1"/>
    </source>
</evidence>
<dbReference type="PROSITE" id="PS01229">
    <property type="entry name" value="COF_2"/>
    <property type="match status" value="1"/>
</dbReference>
<dbReference type="AlphaFoldDB" id="A0A4R3K8W3"/>
<dbReference type="NCBIfam" id="TIGR00099">
    <property type="entry name" value="Cof-subfamily"/>
    <property type="match status" value="1"/>
</dbReference>
<dbReference type="Gene3D" id="3.30.1240.10">
    <property type="match status" value="1"/>
</dbReference>
<dbReference type="SUPFAM" id="SSF56784">
    <property type="entry name" value="HAD-like"/>
    <property type="match status" value="1"/>
</dbReference>
<dbReference type="NCBIfam" id="TIGR01484">
    <property type="entry name" value="HAD-SF-IIB"/>
    <property type="match status" value="1"/>
</dbReference>
<name>A0A4R3K8W3_9FIRM</name>
<evidence type="ECO:0008006" key="3">
    <source>
        <dbReference type="Google" id="ProtNLM"/>
    </source>
</evidence>
<gene>
    <name evidence="1" type="ORF">EDC37_107102</name>
</gene>
<dbReference type="SFLD" id="SFLDG01140">
    <property type="entry name" value="C2.B:_Phosphomannomutase_and_P"/>
    <property type="match status" value="1"/>
</dbReference>
<proteinExistence type="predicted"/>
<evidence type="ECO:0000313" key="2">
    <source>
        <dbReference type="Proteomes" id="UP000295188"/>
    </source>
</evidence>
<dbReference type="SFLD" id="SFLDS00003">
    <property type="entry name" value="Haloacid_Dehalogenase"/>
    <property type="match status" value="1"/>
</dbReference>
<dbReference type="InterPro" id="IPR036412">
    <property type="entry name" value="HAD-like_sf"/>
</dbReference>
<dbReference type="GO" id="GO:0000287">
    <property type="term" value="F:magnesium ion binding"/>
    <property type="evidence" value="ECO:0007669"/>
    <property type="project" value="TreeGrafter"/>
</dbReference>
<dbReference type="PANTHER" id="PTHR10000:SF8">
    <property type="entry name" value="HAD SUPERFAMILY HYDROLASE-LIKE, TYPE 3"/>
    <property type="match status" value="1"/>
</dbReference>
<dbReference type="Proteomes" id="UP000295188">
    <property type="component" value="Unassembled WGS sequence"/>
</dbReference>
<dbReference type="PROSITE" id="PS01228">
    <property type="entry name" value="COF_1"/>
    <property type="match status" value="1"/>
</dbReference>
<dbReference type="Gene3D" id="3.40.50.1000">
    <property type="entry name" value="HAD superfamily/HAD-like"/>
    <property type="match status" value="1"/>
</dbReference>
<reference evidence="1 2" key="1">
    <citation type="submission" date="2019-03" db="EMBL/GenBank/DDBJ databases">
        <title>Genomic Encyclopedia of Type Strains, Phase IV (KMG-IV): sequencing the most valuable type-strain genomes for metagenomic binning, comparative biology and taxonomic classification.</title>
        <authorList>
            <person name="Goeker M."/>
        </authorList>
    </citation>
    <scope>NUCLEOTIDE SEQUENCE [LARGE SCALE GENOMIC DNA]</scope>
    <source>
        <strain evidence="1 2">DSM 20467</strain>
    </source>
</reference>
<dbReference type="RefSeq" id="WP_165874472.1">
    <property type="nucleotide sequence ID" value="NZ_SMAA01000007.1"/>
</dbReference>
<dbReference type="EMBL" id="SMAA01000007">
    <property type="protein sequence ID" value="TCS79335.1"/>
    <property type="molecule type" value="Genomic_DNA"/>
</dbReference>
<dbReference type="GO" id="GO:0016791">
    <property type="term" value="F:phosphatase activity"/>
    <property type="evidence" value="ECO:0007669"/>
    <property type="project" value="TreeGrafter"/>
</dbReference>
<dbReference type="InterPro" id="IPR023214">
    <property type="entry name" value="HAD_sf"/>
</dbReference>
<keyword evidence="2" id="KW-1185">Reference proteome</keyword>
<dbReference type="InterPro" id="IPR000150">
    <property type="entry name" value="Cof"/>
</dbReference>